<reference evidence="7 8" key="1">
    <citation type="submission" date="2017-04" db="EMBL/GenBank/DDBJ databases">
        <authorList>
            <person name="Afonso C.L."/>
            <person name="Miller P.J."/>
            <person name="Scott M.A."/>
            <person name="Spackman E."/>
            <person name="Goraichik I."/>
            <person name="Dimitrov K.M."/>
            <person name="Suarez D.L."/>
            <person name="Swayne D.E."/>
        </authorList>
    </citation>
    <scope>NUCLEOTIDE SEQUENCE [LARGE SCALE GENOMIC DNA]</scope>
    <source>
        <strain evidence="8">XA(T)</strain>
    </source>
</reference>
<dbReference type="PANTHER" id="PTHR43701:SF2">
    <property type="entry name" value="MEMBRANE TRANSPORTER PROTEIN YJNA-RELATED"/>
    <property type="match status" value="1"/>
</dbReference>
<comment type="subcellular location">
    <subcellularLocation>
        <location evidence="6">Cell membrane</location>
        <topology evidence="6">Multi-pass membrane protein</topology>
    </subcellularLocation>
    <subcellularLocation>
        <location evidence="1">Membrane</location>
        <topology evidence="1">Multi-pass membrane protein</topology>
    </subcellularLocation>
</comment>
<evidence type="ECO:0000256" key="1">
    <source>
        <dbReference type="ARBA" id="ARBA00004141"/>
    </source>
</evidence>
<evidence type="ECO:0000313" key="8">
    <source>
        <dbReference type="Proteomes" id="UP000192775"/>
    </source>
</evidence>
<dbReference type="KEGG" id="cphy:B5808_05795"/>
<dbReference type="Proteomes" id="UP000192775">
    <property type="component" value="Chromosome"/>
</dbReference>
<comment type="similarity">
    <text evidence="2 6">Belongs to the 4-toluene sulfonate uptake permease (TSUP) (TC 2.A.102) family.</text>
</comment>
<dbReference type="Pfam" id="PF01925">
    <property type="entry name" value="TauE"/>
    <property type="match status" value="1"/>
</dbReference>
<evidence type="ECO:0000313" key="7">
    <source>
        <dbReference type="EMBL" id="ARJ04784.1"/>
    </source>
</evidence>
<keyword evidence="6" id="KW-1003">Cell membrane</keyword>
<evidence type="ECO:0000256" key="3">
    <source>
        <dbReference type="ARBA" id="ARBA00022692"/>
    </source>
</evidence>
<organism evidence="7 8">
    <name type="scientific">Cnuibacter physcomitrellae</name>
    <dbReference type="NCBI Taxonomy" id="1619308"/>
    <lineage>
        <taxon>Bacteria</taxon>
        <taxon>Bacillati</taxon>
        <taxon>Actinomycetota</taxon>
        <taxon>Actinomycetes</taxon>
        <taxon>Micrococcales</taxon>
        <taxon>Microbacteriaceae</taxon>
        <taxon>Cnuibacter</taxon>
    </lineage>
</organism>
<dbReference type="InterPro" id="IPR002781">
    <property type="entry name" value="TM_pro_TauE-like"/>
</dbReference>
<dbReference type="InterPro" id="IPR051598">
    <property type="entry name" value="TSUP/Inactive_protease-like"/>
</dbReference>
<keyword evidence="4 6" id="KW-1133">Transmembrane helix</keyword>
<evidence type="ECO:0000256" key="2">
    <source>
        <dbReference type="ARBA" id="ARBA00009142"/>
    </source>
</evidence>
<dbReference type="STRING" id="1619308.B5808_05795"/>
<feature type="transmembrane region" description="Helical" evidence="6">
    <location>
        <begin position="63"/>
        <end position="85"/>
    </location>
</feature>
<feature type="transmembrane region" description="Helical" evidence="6">
    <location>
        <begin position="233"/>
        <end position="251"/>
    </location>
</feature>
<feature type="transmembrane region" description="Helical" evidence="6">
    <location>
        <begin position="35"/>
        <end position="57"/>
    </location>
</feature>
<dbReference type="EMBL" id="CP020715">
    <property type="protein sequence ID" value="ARJ04784.1"/>
    <property type="molecule type" value="Genomic_DNA"/>
</dbReference>
<dbReference type="PANTHER" id="PTHR43701">
    <property type="entry name" value="MEMBRANE TRANSPORTER PROTEIN MJ0441-RELATED"/>
    <property type="match status" value="1"/>
</dbReference>
<keyword evidence="5 6" id="KW-0472">Membrane</keyword>
<evidence type="ECO:0000256" key="4">
    <source>
        <dbReference type="ARBA" id="ARBA00022989"/>
    </source>
</evidence>
<evidence type="ECO:0000256" key="5">
    <source>
        <dbReference type="ARBA" id="ARBA00023136"/>
    </source>
</evidence>
<feature type="transmembrane region" description="Helical" evidence="6">
    <location>
        <begin position="209"/>
        <end position="227"/>
    </location>
</feature>
<accession>A0A1X9LHX6</accession>
<dbReference type="AlphaFoldDB" id="A0A1X9LHX6"/>
<proteinExistence type="inferred from homology"/>
<feature type="transmembrane region" description="Helical" evidence="6">
    <location>
        <begin position="106"/>
        <end position="125"/>
    </location>
</feature>
<protein>
    <recommendedName>
        <fullName evidence="6">Probable membrane transporter protein</fullName>
    </recommendedName>
</protein>
<keyword evidence="8" id="KW-1185">Reference proteome</keyword>
<dbReference type="GO" id="GO:0005886">
    <property type="term" value="C:plasma membrane"/>
    <property type="evidence" value="ECO:0007669"/>
    <property type="project" value="UniProtKB-SubCell"/>
</dbReference>
<sequence>MIVTGSIPAILTVPRPRRERAPRPRIWKGDAVPDVLTIAYLVTAGAVAGIVGTAGGITSLVSYPALLAIGIPPLAANVTSSVALLGSGAGSALRAGPDLSGHGGTLRRWLPGFALASLVGAVVLVVTPGRVFDLLVPFLVAAGSAALLLQPRLERSRGGRPLPPGVVGILGAAVAFYNGYFGADSGILVIALLLATTESVLHRANSLKNVILVIADVAPAVLFALTGTVVWHAVWPLGLGALAGGLIGPSIARRVPASLLRRLIALCGFALAAFLLVSALRVAAA</sequence>
<keyword evidence="3 6" id="KW-0812">Transmembrane</keyword>
<feature type="transmembrane region" description="Helical" evidence="6">
    <location>
        <begin position="263"/>
        <end position="284"/>
    </location>
</feature>
<gene>
    <name evidence="7" type="ORF">B5808_05795</name>
</gene>
<evidence type="ECO:0000256" key="6">
    <source>
        <dbReference type="RuleBase" id="RU363041"/>
    </source>
</evidence>
<name>A0A1X9LHX6_9MICO</name>